<sequence>MNLMMKHFLALFVAITVSAITPLASLKRNDFASIKSIPSQVSTGNIVANFVSSQFGFDGPQLSAVNSTSFDWWYFDAVSPDLKTSIVVVFFTSLSSGFPFITPSPDVTSVAIFYSFTNGTVGAIGVPASGAVVSTVADGSQGYFKGVEATWVGAPDMSYYQVDVNAPALGVVGRLKLQTKAPAHYPCDPAQAGKAMEISPYMGWANAMPDATADADFKILGSRLNFDGIGYHDKNWSDQPFQNNVASWYWGHGRLGPYSIVWFDAIATDGTEYVSGYAAKNGNIISTTCAPAALKVRPINSPYPPFIHTPAPDAFSIVLDMGAEGVLSVNLTMEMTIVDVPGMYNRWTGSMVGSVNGGTLMTAGVAMLEQFKMLP</sequence>
<evidence type="ECO:0000256" key="1">
    <source>
        <dbReference type="SAM" id="SignalP"/>
    </source>
</evidence>
<dbReference type="SUPFAM" id="SSF159245">
    <property type="entry name" value="AttH-like"/>
    <property type="match status" value="1"/>
</dbReference>
<evidence type="ECO:0000259" key="2">
    <source>
        <dbReference type="Pfam" id="PF24137"/>
    </source>
</evidence>
<organism evidence="4 5">
    <name type="scientific">Venustampulla echinocandica</name>
    <dbReference type="NCBI Taxonomy" id="2656787"/>
    <lineage>
        <taxon>Eukaryota</taxon>
        <taxon>Fungi</taxon>
        <taxon>Dikarya</taxon>
        <taxon>Ascomycota</taxon>
        <taxon>Pezizomycotina</taxon>
        <taxon>Leotiomycetes</taxon>
        <taxon>Helotiales</taxon>
        <taxon>Pleuroascaceae</taxon>
        <taxon>Venustampulla</taxon>
    </lineage>
</organism>
<protein>
    <recommendedName>
        <fullName evidence="6">Hydroxyneurosporene synthase (CrtC)</fullName>
    </recommendedName>
</protein>
<dbReference type="OrthoDB" id="5344254at2759"/>
<dbReference type="RefSeq" id="XP_031874166.1">
    <property type="nucleotide sequence ID" value="XM_032010112.1"/>
</dbReference>
<evidence type="ECO:0008006" key="6">
    <source>
        <dbReference type="Google" id="ProtNLM"/>
    </source>
</evidence>
<evidence type="ECO:0000313" key="5">
    <source>
        <dbReference type="Proteomes" id="UP000254866"/>
    </source>
</evidence>
<dbReference type="InterPro" id="IPR056402">
    <property type="entry name" value="DA_N"/>
</dbReference>
<feature type="chain" id="PRO_5016820685" description="Hydroxyneurosporene synthase (CrtC)" evidence="1">
    <location>
        <begin position="20"/>
        <end position="375"/>
    </location>
</feature>
<keyword evidence="5" id="KW-1185">Reference proteome</keyword>
<dbReference type="GeneID" id="43594338"/>
<evidence type="ECO:0000259" key="3">
    <source>
        <dbReference type="Pfam" id="PF25581"/>
    </source>
</evidence>
<keyword evidence="1" id="KW-0732">Signal</keyword>
<dbReference type="InterPro" id="IPR057722">
    <property type="entry name" value="AsqO/PenF-like_C"/>
</dbReference>
<dbReference type="Proteomes" id="UP000254866">
    <property type="component" value="Unassembled WGS sequence"/>
</dbReference>
<proteinExistence type="predicted"/>
<comment type="caution">
    <text evidence="4">The sequence shown here is derived from an EMBL/GenBank/DDBJ whole genome shotgun (WGS) entry which is preliminary data.</text>
</comment>
<gene>
    <name evidence="4" type="ORF">BP5553_01489</name>
</gene>
<dbReference type="Pfam" id="PF25581">
    <property type="entry name" value="AsqO_C"/>
    <property type="match status" value="1"/>
</dbReference>
<dbReference type="EMBL" id="NPIC01000001">
    <property type="protein sequence ID" value="RDL41510.1"/>
    <property type="molecule type" value="Genomic_DNA"/>
</dbReference>
<dbReference type="AlphaFoldDB" id="A0A370U155"/>
<feature type="domain" description="AsqO/PenF-like C-terminal" evidence="3">
    <location>
        <begin position="243"/>
        <end position="372"/>
    </location>
</feature>
<evidence type="ECO:0000313" key="4">
    <source>
        <dbReference type="EMBL" id="RDL41510.1"/>
    </source>
</evidence>
<name>A0A370U155_9HELO</name>
<dbReference type="STRING" id="2656787.A0A370U155"/>
<accession>A0A370U155</accession>
<reference evidence="4 5" key="1">
    <citation type="journal article" date="2018" name="IMA Fungus">
        <title>IMA Genome-F 9: Draft genome sequence of Annulohypoxylon stygium, Aspergillus mulundensis, Berkeleyomyces basicola (syn. Thielaviopsis basicola), Ceratocystis smalleyi, two Cercospora beticola strains, Coleophoma cylindrospora, Fusarium fracticaudum, Phialophora cf. hyalina, and Morchella septimelata.</title>
        <authorList>
            <person name="Wingfield B.D."/>
            <person name="Bills G.F."/>
            <person name="Dong Y."/>
            <person name="Huang W."/>
            <person name="Nel W.J."/>
            <person name="Swalarsk-Parry B.S."/>
            <person name="Vaghefi N."/>
            <person name="Wilken P.M."/>
            <person name="An Z."/>
            <person name="de Beer Z.W."/>
            <person name="De Vos L."/>
            <person name="Chen L."/>
            <person name="Duong T.A."/>
            <person name="Gao Y."/>
            <person name="Hammerbacher A."/>
            <person name="Kikkert J.R."/>
            <person name="Li Y."/>
            <person name="Li H."/>
            <person name="Li K."/>
            <person name="Li Q."/>
            <person name="Liu X."/>
            <person name="Ma X."/>
            <person name="Naidoo K."/>
            <person name="Pethybridge S.J."/>
            <person name="Sun J."/>
            <person name="Steenkamp E.T."/>
            <person name="van der Nest M.A."/>
            <person name="van Wyk S."/>
            <person name="Wingfield M.J."/>
            <person name="Xiong C."/>
            <person name="Yue Q."/>
            <person name="Zhang X."/>
        </authorList>
    </citation>
    <scope>NUCLEOTIDE SEQUENCE [LARGE SCALE GENOMIC DNA]</scope>
    <source>
        <strain evidence="4 5">BP 5553</strain>
    </source>
</reference>
<feature type="domain" description="Diels-Alderase N-terminal" evidence="2">
    <location>
        <begin position="37"/>
        <end position="236"/>
    </location>
</feature>
<feature type="signal peptide" evidence="1">
    <location>
        <begin position="1"/>
        <end position="19"/>
    </location>
</feature>
<dbReference type="Pfam" id="PF24137">
    <property type="entry name" value="DA_N"/>
    <property type="match status" value="1"/>
</dbReference>